<organism evidence="1 2">
    <name type="scientific">Polyplax serrata</name>
    <name type="common">Common mouse louse</name>
    <dbReference type="NCBI Taxonomy" id="468196"/>
    <lineage>
        <taxon>Eukaryota</taxon>
        <taxon>Metazoa</taxon>
        <taxon>Ecdysozoa</taxon>
        <taxon>Arthropoda</taxon>
        <taxon>Hexapoda</taxon>
        <taxon>Insecta</taxon>
        <taxon>Pterygota</taxon>
        <taxon>Neoptera</taxon>
        <taxon>Paraneoptera</taxon>
        <taxon>Psocodea</taxon>
        <taxon>Troctomorpha</taxon>
        <taxon>Phthiraptera</taxon>
        <taxon>Anoplura</taxon>
        <taxon>Polyplacidae</taxon>
        <taxon>Polyplax</taxon>
    </lineage>
</organism>
<gene>
    <name evidence="1" type="ORF">RUM43_000113</name>
</gene>
<reference evidence="1 2" key="1">
    <citation type="submission" date="2023-10" db="EMBL/GenBank/DDBJ databases">
        <title>Genomes of two closely related lineages of the louse Polyplax serrata with different host specificities.</title>
        <authorList>
            <person name="Martinu J."/>
            <person name="Tarabai H."/>
            <person name="Stefka J."/>
            <person name="Hypsa V."/>
        </authorList>
    </citation>
    <scope>NUCLEOTIDE SEQUENCE [LARGE SCALE GENOMIC DNA]</scope>
    <source>
        <strain evidence="1">HR10_N</strain>
    </source>
</reference>
<sequence length="203" mass="23008">MRGTVRKQEIGDTEENGRWKVMIDKKENETDRTERIDNKSGFSQKFEPTLNGIFSIECSKMTNQKIETEILKPPSFRVTFSKWPTSFDARECSSEDGKNMSVSEIKDRLNSANSDSVLPGKSVGTRFMDNFQRVEKPFFDDFSPRNVTAIVGQSAILHCRVKHLGQRTSPLAIQTGRKVNKKKGLTCHQKFLPGEANDFNVAV</sequence>
<dbReference type="AlphaFoldDB" id="A0AAN8SG73"/>
<dbReference type="Proteomes" id="UP001372834">
    <property type="component" value="Unassembled WGS sequence"/>
</dbReference>
<name>A0AAN8SG73_POLSC</name>
<evidence type="ECO:0000313" key="1">
    <source>
        <dbReference type="EMBL" id="KAK6643850.1"/>
    </source>
</evidence>
<protein>
    <submittedName>
        <fullName evidence="1">Uncharacterized protein</fullName>
    </submittedName>
</protein>
<proteinExistence type="predicted"/>
<evidence type="ECO:0000313" key="2">
    <source>
        <dbReference type="Proteomes" id="UP001372834"/>
    </source>
</evidence>
<dbReference type="EMBL" id="JAWJWE010000001">
    <property type="protein sequence ID" value="KAK6643850.1"/>
    <property type="molecule type" value="Genomic_DNA"/>
</dbReference>
<comment type="caution">
    <text evidence="1">The sequence shown here is derived from an EMBL/GenBank/DDBJ whole genome shotgun (WGS) entry which is preliminary data.</text>
</comment>
<accession>A0AAN8SG73</accession>